<keyword evidence="3" id="KW-1185">Reference proteome</keyword>
<reference evidence="2 3" key="1">
    <citation type="submission" date="2019-04" db="EMBL/GenBank/DDBJ databases">
        <authorList>
            <person name="Dong K."/>
        </authorList>
    </citation>
    <scope>NUCLEOTIDE SEQUENCE [LARGE SCALE GENOMIC DNA]</scope>
    <source>
        <strain evidence="3">dk3543</strain>
    </source>
</reference>
<dbReference type="AlphaFoldDB" id="A0A4U2YI38"/>
<protein>
    <submittedName>
        <fullName evidence="2">Uncharacterized protein</fullName>
    </submittedName>
</protein>
<dbReference type="Proteomes" id="UP000307808">
    <property type="component" value="Unassembled WGS sequence"/>
</dbReference>
<evidence type="ECO:0000313" key="2">
    <source>
        <dbReference type="EMBL" id="TKI60746.1"/>
    </source>
</evidence>
<accession>A0A4U2YI38</accession>
<proteinExistence type="predicted"/>
<feature type="compositionally biased region" description="Polar residues" evidence="1">
    <location>
        <begin position="86"/>
        <end position="95"/>
    </location>
</feature>
<evidence type="ECO:0000256" key="1">
    <source>
        <dbReference type="SAM" id="MobiDB-lite"/>
    </source>
</evidence>
<dbReference type="RefSeq" id="WP_137067053.1">
    <property type="nucleotide sequence ID" value="NZ_CP040748.1"/>
</dbReference>
<feature type="region of interest" description="Disordered" evidence="1">
    <location>
        <begin position="75"/>
        <end position="95"/>
    </location>
</feature>
<gene>
    <name evidence="2" type="ORF">FC770_14630</name>
</gene>
<evidence type="ECO:0000313" key="3">
    <source>
        <dbReference type="Proteomes" id="UP000307808"/>
    </source>
</evidence>
<name>A0A4U2YI38_9ACTN</name>
<comment type="caution">
    <text evidence="2">The sequence shown here is derived from an EMBL/GenBank/DDBJ whole genome shotgun (WGS) entry which is preliminary data.</text>
</comment>
<organism evidence="2 3">
    <name type="scientific">Nocardioides jishulii</name>
    <dbReference type="NCBI Taxonomy" id="2575440"/>
    <lineage>
        <taxon>Bacteria</taxon>
        <taxon>Bacillati</taxon>
        <taxon>Actinomycetota</taxon>
        <taxon>Actinomycetes</taxon>
        <taxon>Propionibacteriales</taxon>
        <taxon>Nocardioidaceae</taxon>
        <taxon>Nocardioides</taxon>
    </lineage>
</organism>
<dbReference type="EMBL" id="SZPY01000004">
    <property type="protein sequence ID" value="TKI60746.1"/>
    <property type="molecule type" value="Genomic_DNA"/>
</dbReference>
<sequence length="95" mass="10667">MSPDINRRATTKNLDSDNAAEMAVDLVIGLSKVIADPAGVHRILHRWRDRLGNDFNTIAVIALRDVFAEYLHPTPTDQVPADSWHFDNQGTTDRE</sequence>